<feature type="signal peptide" evidence="1">
    <location>
        <begin position="1"/>
        <end position="21"/>
    </location>
</feature>
<evidence type="ECO:0000313" key="2">
    <source>
        <dbReference type="EMBL" id="KAG7587432.1"/>
    </source>
</evidence>
<dbReference type="AlphaFoldDB" id="A0A8T2BPE9"/>
<dbReference type="Proteomes" id="UP000694240">
    <property type="component" value="Chromosome 7"/>
</dbReference>
<protein>
    <submittedName>
        <fullName evidence="2">Uncharacterized protein</fullName>
    </submittedName>
</protein>
<comment type="caution">
    <text evidence="2">The sequence shown here is derived from an EMBL/GenBank/DDBJ whole genome shotgun (WGS) entry which is preliminary data.</text>
</comment>
<dbReference type="EMBL" id="JAEFBK010000007">
    <property type="protein sequence ID" value="KAG7587432.1"/>
    <property type="molecule type" value="Genomic_DNA"/>
</dbReference>
<reference evidence="2 3" key="1">
    <citation type="submission" date="2020-12" db="EMBL/GenBank/DDBJ databases">
        <title>Concerted genomic and epigenomic changes stabilize Arabidopsis allopolyploids.</title>
        <authorList>
            <person name="Chen Z."/>
        </authorList>
    </citation>
    <scope>NUCLEOTIDE SEQUENCE [LARGE SCALE GENOMIC DNA]</scope>
    <source>
        <strain evidence="2">Allo738</strain>
        <tissue evidence="2">Leaf</tissue>
    </source>
</reference>
<sequence>MDGMKASWFLVIKELIHLCSLDLPGFYQHLAAKWSCSDMTTSCEAMVSDAQLTLTCMASGKFRIFPYTNISQARTQDLCTLVCT</sequence>
<evidence type="ECO:0000313" key="3">
    <source>
        <dbReference type="Proteomes" id="UP000694240"/>
    </source>
</evidence>
<feature type="chain" id="PRO_5035781987" evidence="1">
    <location>
        <begin position="22"/>
        <end position="84"/>
    </location>
</feature>
<keyword evidence="1" id="KW-0732">Signal</keyword>
<proteinExistence type="predicted"/>
<accession>A0A8T2BPE9</accession>
<organism evidence="2 3">
    <name type="scientific">Arabidopsis thaliana x Arabidopsis arenosa</name>
    <dbReference type="NCBI Taxonomy" id="1240361"/>
    <lineage>
        <taxon>Eukaryota</taxon>
        <taxon>Viridiplantae</taxon>
        <taxon>Streptophyta</taxon>
        <taxon>Embryophyta</taxon>
        <taxon>Tracheophyta</taxon>
        <taxon>Spermatophyta</taxon>
        <taxon>Magnoliopsida</taxon>
        <taxon>eudicotyledons</taxon>
        <taxon>Gunneridae</taxon>
        <taxon>Pentapetalae</taxon>
        <taxon>rosids</taxon>
        <taxon>malvids</taxon>
        <taxon>Brassicales</taxon>
        <taxon>Brassicaceae</taxon>
        <taxon>Camelineae</taxon>
        <taxon>Arabidopsis</taxon>
    </lineage>
</organism>
<gene>
    <name evidence="2" type="ORF">ISN45_Aa02g026200</name>
</gene>
<name>A0A8T2BPE9_9BRAS</name>
<evidence type="ECO:0000256" key="1">
    <source>
        <dbReference type="SAM" id="SignalP"/>
    </source>
</evidence>
<keyword evidence="3" id="KW-1185">Reference proteome</keyword>